<evidence type="ECO:0000259" key="1">
    <source>
        <dbReference type="Pfam" id="PF13614"/>
    </source>
</evidence>
<dbReference type="PANTHER" id="PTHR13696:SF52">
    <property type="entry name" value="PARA FAMILY PROTEIN CT_582"/>
    <property type="match status" value="1"/>
</dbReference>
<dbReference type="SUPFAM" id="SSF52540">
    <property type="entry name" value="P-loop containing nucleoside triphosphate hydrolases"/>
    <property type="match status" value="1"/>
</dbReference>
<dbReference type="CDD" id="cd02042">
    <property type="entry name" value="ParAB_family"/>
    <property type="match status" value="1"/>
</dbReference>
<keyword evidence="3" id="KW-1185">Reference proteome</keyword>
<dbReference type="RefSeq" id="WP_306978428.1">
    <property type="nucleotide sequence ID" value="NZ_JAUSTQ010000021.1"/>
</dbReference>
<dbReference type="PANTHER" id="PTHR13696">
    <property type="entry name" value="P-LOOP CONTAINING NUCLEOSIDE TRIPHOSPHATE HYDROLASE"/>
    <property type="match status" value="1"/>
</dbReference>
<evidence type="ECO:0000313" key="3">
    <source>
        <dbReference type="Proteomes" id="UP001224359"/>
    </source>
</evidence>
<dbReference type="Pfam" id="PF13614">
    <property type="entry name" value="AAA_31"/>
    <property type="match status" value="1"/>
</dbReference>
<organism evidence="2 3">
    <name type="scientific">Alkalibacillus salilacus</name>
    <dbReference type="NCBI Taxonomy" id="284582"/>
    <lineage>
        <taxon>Bacteria</taxon>
        <taxon>Bacillati</taxon>
        <taxon>Bacillota</taxon>
        <taxon>Bacilli</taxon>
        <taxon>Bacillales</taxon>
        <taxon>Bacillaceae</taxon>
        <taxon>Alkalibacillus</taxon>
    </lineage>
</organism>
<name>A0ABT9VJA4_9BACI</name>
<sequence length="260" mass="29445">MKSKTIAFSLQKGGVGKSTISGVASFLLSQKGYKVLHVDMDSQANSTQLLTEVEDATETFDERDVLEAIKQQNPHPFILNISENLDILPSTDYLATLDQFLFNEFNQSPGVALFNIIEKIREAYDFIIVDTPPALSILTINSLFAADYVVIPTNLEKFSYNAIERFLGTVQEVNEFKTEQVNSSIEVLGILRSMHDKRRSDNKIFSDMLEETYQDALFETIIHRRATTGRLPIFGFQGNTELPSAVRQHRSFIEELIQRV</sequence>
<proteinExistence type="predicted"/>
<dbReference type="EMBL" id="JAUSTQ010000021">
    <property type="protein sequence ID" value="MDQ0160875.1"/>
    <property type="molecule type" value="Genomic_DNA"/>
</dbReference>
<reference evidence="2 3" key="1">
    <citation type="submission" date="2023-07" db="EMBL/GenBank/DDBJ databases">
        <title>Genomic Encyclopedia of Type Strains, Phase IV (KMG-IV): sequencing the most valuable type-strain genomes for metagenomic binning, comparative biology and taxonomic classification.</title>
        <authorList>
            <person name="Goeker M."/>
        </authorList>
    </citation>
    <scope>NUCLEOTIDE SEQUENCE [LARGE SCALE GENOMIC DNA]</scope>
    <source>
        <strain evidence="2 3">DSM 16460</strain>
    </source>
</reference>
<dbReference type="Gene3D" id="3.40.50.300">
    <property type="entry name" value="P-loop containing nucleotide triphosphate hydrolases"/>
    <property type="match status" value="1"/>
</dbReference>
<accession>A0ABT9VJA4</accession>
<evidence type="ECO:0000313" key="2">
    <source>
        <dbReference type="EMBL" id="MDQ0160875.1"/>
    </source>
</evidence>
<protein>
    <submittedName>
        <fullName evidence="2">Chromosome partitioning protein</fullName>
    </submittedName>
</protein>
<dbReference type="Proteomes" id="UP001224359">
    <property type="component" value="Unassembled WGS sequence"/>
</dbReference>
<dbReference type="InterPro" id="IPR025669">
    <property type="entry name" value="AAA_dom"/>
</dbReference>
<dbReference type="InterPro" id="IPR027417">
    <property type="entry name" value="P-loop_NTPase"/>
</dbReference>
<feature type="domain" description="AAA" evidence="1">
    <location>
        <begin position="4"/>
        <end position="178"/>
    </location>
</feature>
<dbReference type="InterPro" id="IPR050678">
    <property type="entry name" value="DNA_Partitioning_ATPase"/>
</dbReference>
<gene>
    <name evidence="2" type="ORF">J2S77_002882</name>
</gene>
<comment type="caution">
    <text evidence="2">The sequence shown here is derived from an EMBL/GenBank/DDBJ whole genome shotgun (WGS) entry which is preliminary data.</text>
</comment>